<reference evidence="6 7" key="1">
    <citation type="journal article" date="2006" name="Science">
        <title>Phytophthora genome sequences uncover evolutionary origins and mechanisms of pathogenesis.</title>
        <authorList>
            <person name="Tyler B.M."/>
            <person name="Tripathy S."/>
            <person name="Zhang X."/>
            <person name="Dehal P."/>
            <person name="Jiang R.H."/>
            <person name="Aerts A."/>
            <person name="Arredondo F.D."/>
            <person name="Baxter L."/>
            <person name="Bensasson D."/>
            <person name="Beynon J.L."/>
            <person name="Chapman J."/>
            <person name="Damasceno C.M."/>
            <person name="Dorrance A.E."/>
            <person name="Dou D."/>
            <person name="Dickerman A.W."/>
            <person name="Dubchak I.L."/>
            <person name="Garbelotto M."/>
            <person name="Gijzen M."/>
            <person name="Gordon S.G."/>
            <person name="Govers F."/>
            <person name="Grunwald N.J."/>
            <person name="Huang W."/>
            <person name="Ivors K.L."/>
            <person name="Jones R.W."/>
            <person name="Kamoun S."/>
            <person name="Krampis K."/>
            <person name="Lamour K.H."/>
            <person name="Lee M.K."/>
            <person name="McDonald W.H."/>
            <person name="Medina M."/>
            <person name="Meijer H.J."/>
            <person name="Nordberg E.K."/>
            <person name="Maclean D.J."/>
            <person name="Ospina-Giraldo M.D."/>
            <person name="Morris P.F."/>
            <person name="Phuntumart V."/>
            <person name="Putnam N.H."/>
            <person name="Rash S."/>
            <person name="Rose J.K."/>
            <person name="Sakihama Y."/>
            <person name="Salamov A.A."/>
            <person name="Savidor A."/>
            <person name="Scheuring C.F."/>
            <person name="Smith B.M."/>
            <person name="Sobral B.W."/>
            <person name="Terry A."/>
            <person name="Torto-Alalibo T.A."/>
            <person name="Win J."/>
            <person name="Xu Z."/>
            <person name="Zhang H."/>
            <person name="Grigoriev I.V."/>
            <person name="Rokhsar D.S."/>
            <person name="Boore J.L."/>
        </authorList>
    </citation>
    <scope>NUCLEOTIDE SEQUENCE [LARGE SCALE GENOMIC DNA]</scope>
    <source>
        <strain evidence="6 7">P6497</strain>
    </source>
</reference>
<dbReference type="Pfam" id="PF15906">
    <property type="entry name" value="zf-NOSIP"/>
    <property type="match status" value="1"/>
</dbReference>
<dbReference type="RefSeq" id="XP_009519632.1">
    <property type="nucleotide sequence ID" value="XM_009521337.1"/>
</dbReference>
<evidence type="ECO:0000256" key="2">
    <source>
        <dbReference type="ARBA" id="ARBA00023242"/>
    </source>
</evidence>
<keyword evidence="2" id="KW-0539">Nucleus</keyword>
<dbReference type="InParanoid" id="G4YV45"/>
<feature type="domain" description="ZSWIM1/3 RNaseH-like" evidence="5">
    <location>
        <begin position="334"/>
        <end position="377"/>
    </location>
</feature>
<comment type="subcellular location">
    <subcellularLocation>
        <location evidence="1">Nucleus</location>
    </subcellularLocation>
</comment>
<organism evidence="6 7">
    <name type="scientific">Phytophthora sojae (strain P6497)</name>
    <name type="common">Soybean stem and root rot agent</name>
    <name type="synonym">Phytophthora megasperma f. sp. glycines</name>
    <dbReference type="NCBI Taxonomy" id="1094619"/>
    <lineage>
        <taxon>Eukaryota</taxon>
        <taxon>Sar</taxon>
        <taxon>Stramenopiles</taxon>
        <taxon>Oomycota</taxon>
        <taxon>Peronosporomycetes</taxon>
        <taxon>Peronosporales</taxon>
        <taxon>Peronosporaceae</taxon>
        <taxon>Phytophthora</taxon>
    </lineage>
</organism>
<dbReference type="KEGG" id="psoj:PHYSODRAFT_344684"/>
<evidence type="ECO:0000259" key="5">
    <source>
        <dbReference type="Pfam" id="PF21056"/>
    </source>
</evidence>
<dbReference type="SUPFAM" id="SSF54001">
    <property type="entry name" value="Cysteine proteinases"/>
    <property type="match status" value="1"/>
</dbReference>
<dbReference type="InterPro" id="IPR031790">
    <property type="entry name" value="Znf-NOSIP"/>
</dbReference>
<accession>G4YV45</accession>
<dbReference type="OMA" id="RANDSWR"/>
<dbReference type="PANTHER" id="PTHR13063:SF10">
    <property type="entry name" value="NITRIC OXIDE SYNTHASE-INTERACTING PROTEIN"/>
    <property type="match status" value="1"/>
</dbReference>
<evidence type="ECO:0000256" key="1">
    <source>
        <dbReference type="ARBA" id="ARBA00004123"/>
    </source>
</evidence>
<feature type="compositionally biased region" description="Basic residues" evidence="3">
    <location>
        <begin position="712"/>
        <end position="721"/>
    </location>
</feature>
<dbReference type="AlphaFoldDB" id="G4YV45"/>
<dbReference type="GeneID" id="20648657"/>
<evidence type="ECO:0000259" key="4">
    <source>
        <dbReference type="Pfam" id="PF15906"/>
    </source>
</evidence>
<dbReference type="Pfam" id="PF21056">
    <property type="entry name" value="ZSWIM1-3_RNaseH-like"/>
    <property type="match status" value="1"/>
</dbReference>
<dbReference type="InterPro" id="IPR016818">
    <property type="entry name" value="NOSIP"/>
</dbReference>
<feature type="region of interest" description="Disordered" evidence="3">
    <location>
        <begin position="688"/>
        <end position="721"/>
    </location>
</feature>
<proteinExistence type="predicted"/>
<dbReference type="Gene3D" id="3.40.395.10">
    <property type="entry name" value="Adenoviral Proteinase, Chain A"/>
    <property type="match status" value="1"/>
</dbReference>
<dbReference type="STRING" id="1094619.G4YV45"/>
<dbReference type="EMBL" id="JH159152">
    <property type="protein sequence ID" value="EGZ24344.1"/>
    <property type="molecule type" value="Genomic_DNA"/>
</dbReference>
<feature type="domain" description="Nitric oxide synthase-interacting protein zinc-finger" evidence="4">
    <location>
        <begin position="4"/>
        <end position="76"/>
    </location>
</feature>
<gene>
    <name evidence="6" type="ORF">PHYSODRAFT_344684</name>
</gene>
<evidence type="ECO:0000313" key="7">
    <source>
        <dbReference type="Proteomes" id="UP000002640"/>
    </source>
</evidence>
<dbReference type="PANTHER" id="PTHR13063">
    <property type="entry name" value="ENOS INTERACTING PROTEIN"/>
    <property type="match status" value="1"/>
</dbReference>
<dbReference type="GO" id="GO:0061630">
    <property type="term" value="F:ubiquitin protein ligase activity"/>
    <property type="evidence" value="ECO:0007669"/>
    <property type="project" value="InterPro"/>
</dbReference>
<evidence type="ECO:0000313" key="6">
    <source>
        <dbReference type="EMBL" id="EGZ24344.1"/>
    </source>
</evidence>
<dbReference type="Proteomes" id="UP000002640">
    <property type="component" value="Unassembled WGS sequence"/>
</dbReference>
<name>G4YV45_PHYSP</name>
<dbReference type="InterPro" id="IPR048324">
    <property type="entry name" value="ZSWIM1-3_RNaseH-like"/>
</dbReference>
<protein>
    <submittedName>
        <fullName evidence="6">Uncharacterized protein</fullName>
    </submittedName>
</protein>
<sequence length="1039" mass="117303">MSRHSKNATATMHFTYHERAAAGHGTLKRRFGRDAQLSFGVCCLCLASTRGRSPLASPAGFVYCKECIYANLLAQKRAIQENTAAYARFLEAHDRKAQDAALQQERDTLRKALDAAEGQQSMTAASSSSSLEPQERAALATRKLQEKVDAATDNERCEAMKRTSFWIPECTPSQETTVAMPDTKTRDPMSLDEMKLKHLLPIKFEWDAPGDNAKEAHVLCAVTKKEISHRRAVLLRPSGQVVLESCLKDMVLPSMTCPVTGLKLRKQDIVHLQAGGTGFSAHTVELSDDDAVAEMILNFNGESPANVASVHESQRGDTDVISFTSGHMRAMVENVPECLDHFKRANEHWRFVRIVIVDKDVREIDVIRKKFPEARILLCHFHVIKWLHDTIKKSQTYGVYEAEVLTQMKHTITNMTYSRTEEDYAWHRDEFKILASRNGRVELWEYFDKNCNACREMWVIAYRVDLPHFGNHTNNHVESLFGKLKRKLKGHLTMRASLEVLLEYQRRKEEAYRSKVGMPGTLRDASNSEELNVALGMTARWVAAALKTQFDIAANPEVVDTYAFKDNGATITVVSTESHLATGLDGGGKSVKIYKEHEAASAGSLSEAEKYRRTQQAFGRIRSELVRCDNTGFESAMKQIDQWWYTYVKGGFRWCKLMQTWSTTRAPIEMTLLVVAVTVEAAEAVEVAQEQREDEPPTQVAAPAQKSVQSGKRSKVRLTNKRRIGRPRLNRAHMREEAALALKEYNNGMKLRALLRDKDVTEVVATLEVIKPGVRELSSFLTTHETKKKGDGKSIQWMSDTENICEDVRFRPLESVVEDALAKRRGGLAKGEEIELDSDGEVTRETEGYVAAIETVGRFTREQLEALQSLWNWQATCRNAVLCCTWLSQDVKDLFCFRDSAWLNDNALRAFSVFLSTYKSNVTVMVTSLKKVDREGRQVKTFDSMGGKRNKKRLKKMASELLADPLKEEAYSDIEVTGPKQTDSDSCGVFRLLWTSVDSEVPGDVSPSDITKLRWAMLHKIITMKRSYAVNGSEQNLYE</sequence>
<keyword evidence="7" id="KW-1185">Reference proteome</keyword>
<dbReference type="CDD" id="cd16662">
    <property type="entry name" value="RING-Ubox2_NOSIP"/>
    <property type="match status" value="1"/>
</dbReference>
<evidence type="ECO:0000256" key="3">
    <source>
        <dbReference type="SAM" id="MobiDB-lite"/>
    </source>
</evidence>
<dbReference type="GO" id="GO:0005634">
    <property type="term" value="C:nucleus"/>
    <property type="evidence" value="ECO:0007669"/>
    <property type="project" value="UniProtKB-SubCell"/>
</dbReference>
<feature type="region of interest" description="Disordered" evidence="3">
    <location>
        <begin position="113"/>
        <end position="140"/>
    </location>
</feature>
<dbReference type="InterPro" id="IPR038765">
    <property type="entry name" value="Papain-like_cys_pep_sf"/>
</dbReference>